<organism evidence="2">
    <name type="scientific">Neobacillus citreus</name>
    <dbReference type="NCBI Taxonomy" id="2833578"/>
    <lineage>
        <taxon>Bacteria</taxon>
        <taxon>Bacillati</taxon>
        <taxon>Bacillota</taxon>
        <taxon>Bacilli</taxon>
        <taxon>Bacillales</taxon>
        <taxon>Bacillaceae</taxon>
        <taxon>Neobacillus</taxon>
    </lineage>
</organism>
<sequence length="198" mass="22509">MKKGLLIGIGVFGLILISIFSINSYSEKASKKTENNSEIEPVQDGGQKNVKASGNTITSNSKQPANVNSETTNSAPDEAANPAEIENLKNKYRAQFYQINSLADQKLEALIEEAKEEYKYKSERKEDLSTIKFKYNAIQEKYEQTTEIQFNSAYGELKREALDKKLLTSTIEEFNQIYLLKKNERYKKLQTELNTMIG</sequence>
<dbReference type="EMBL" id="JAGYPE020000097">
    <property type="protein sequence ID" value="MCH6269403.1"/>
    <property type="molecule type" value="Genomic_DNA"/>
</dbReference>
<evidence type="ECO:0000313" key="3">
    <source>
        <dbReference type="EMBL" id="MCH6269403.1"/>
    </source>
</evidence>
<evidence type="ECO:0000313" key="2">
    <source>
        <dbReference type="EMBL" id="MBS4188247.1"/>
    </source>
</evidence>
<dbReference type="Proteomes" id="UP000677265">
    <property type="component" value="Unassembled WGS sequence"/>
</dbReference>
<comment type="caution">
    <text evidence="2">The sequence shown here is derived from an EMBL/GenBank/DDBJ whole genome shotgun (WGS) entry which is preliminary data.</text>
</comment>
<dbReference type="EMBL" id="JAGYPE010000010">
    <property type="protein sequence ID" value="MBS4188247.1"/>
    <property type="molecule type" value="Genomic_DNA"/>
</dbReference>
<feature type="compositionally biased region" description="Polar residues" evidence="1">
    <location>
        <begin position="50"/>
        <end position="75"/>
    </location>
</feature>
<dbReference type="RefSeq" id="WP_213148035.1">
    <property type="nucleotide sequence ID" value="NZ_JAGYPE020000097.1"/>
</dbReference>
<protein>
    <submittedName>
        <fullName evidence="2">Uncharacterized protein</fullName>
    </submittedName>
</protein>
<feature type="region of interest" description="Disordered" evidence="1">
    <location>
        <begin position="31"/>
        <end position="81"/>
    </location>
</feature>
<dbReference type="AlphaFoldDB" id="A0A942T8G7"/>
<accession>A0A942T8G7</accession>
<evidence type="ECO:0000313" key="4">
    <source>
        <dbReference type="Proteomes" id="UP000677265"/>
    </source>
</evidence>
<proteinExistence type="predicted"/>
<evidence type="ECO:0000256" key="1">
    <source>
        <dbReference type="SAM" id="MobiDB-lite"/>
    </source>
</evidence>
<name>A0A942T8G7_9BACI</name>
<gene>
    <name evidence="3" type="ORF">KHB02_028130</name>
    <name evidence="2" type="ORF">KHB02_43490</name>
</gene>
<reference evidence="2" key="1">
    <citation type="submission" date="2021-05" db="EMBL/GenBank/DDBJ databases">
        <title>Novel Bacillus species.</title>
        <authorList>
            <person name="Liu G."/>
        </authorList>
    </citation>
    <scope>NUCLEOTIDE SEQUENCE</scope>
    <source>
        <strain evidence="2 4">FJAT-50051</strain>
    </source>
</reference>
<keyword evidence="4" id="KW-1185">Reference proteome</keyword>